<protein>
    <recommendedName>
        <fullName evidence="7">Cytochrome c-type biogenesis protein</fullName>
    </recommendedName>
</protein>
<keyword evidence="4 7" id="KW-0732">Signal</keyword>
<keyword evidence="7" id="KW-0472">Membrane</keyword>
<organism evidence="9 10">
    <name type="scientific">Brevundimonas terrae</name>
    <dbReference type="NCBI Taxonomy" id="363631"/>
    <lineage>
        <taxon>Bacteria</taxon>
        <taxon>Pseudomonadati</taxon>
        <taxon>Pseudomonadota</taxon>
        <taxon>Alphaproteobacteria</taxon>
        <taxon>Caulobacterales</taxon>
        <taxon>Caulobacteraceae</taxon>
        <taxon>Brevundimonas</taxon>
    </lineage>
</organism>
<dbReference type="PANTHER" id="PTHR47870:SF1">
    <property type="entry name" value="CYTOCHROME C-TYPE BIOGENESIS PROTEIN CCMH"/>
    <property type="match status" value="1"/>
</dbReference>
<dbReference type="InterPro" id="IPR005616">
    <property type="entry name" value="CcmH/CycL/Ccl2/NrfF_N"/>
</dbReference>
<evidence type="ECO:0000256" key="2">
    <source>
        <dbReference type="ARBA" id="ARBA00022617"/>
    </source>
</evidence>
<dbReference type="RefSeq" id="WP_167178846.1">
    <property type="nucleotide sequence ID" value="NZ_BAAAEJ010000005.1"/>
</dbReference>
<evidence type="ECO:0000256" key="5">
    <source>
        <dbReference type="ARBA" id="ARBA00022748"/>
    </source>
</evidence>
<dbReference type="PANTHER" id="PTHR47870">
    <property type="entry name" value="CYTOCHROME C-TYPE BIOGENESIS PROTEIN CCMH"/>
    <property type="match status" value="1"/>
</dbReference>
<reference evidence="9 10" key="1">
    <citation type="journal article" date="2019" name="Int. J. Syst. Evol. Microbiol.">
        <title>The Global Catalogue of Microorganisms (GCM) 10K type strain sequencing project: providing services to taxonomists for standard genome sequencing and annotation.</title>
        <authorList>
            <consortium name="The Broad Institute Genomics Platform"/>
            <consortium name="The Broad Institute Genome Sequencing Center for Infectious Disease"/>
            <person name="Wu L."/>
            <person name="Ma J."/>
        </authorList>
    </citation>
    <scope>NUCLEOTIDE SEQUENCE [LARGE SCALE GENOMIC DNA]</scope>
    <source>
        <strain evidence="9 10">JCM 13476</strain>
    </source>
</reference>
<keyword evidence="7" id="KW-1133">Transmembrane helix</keyword>
<evidence type="ECO:0000313" key="9">
    <source>
        <dbReference type="EMBL" id="GAA0387975.1"/>
    </source>
</evidence>
<evidence type="ECO:0000256" key="4">
    <source>
        <dbReference type="ARBA" id="ARBA00022729"/>
    </source>
</evidence>
<dbReference type="EMBL" id="BAAAEJ010000005">
    <property type="protein sequence ID" value="GAA0387975.1"/>
    <property type="molecule type" value="Genomic_DNA"/>
</dbReference>
<evidence type="ECO:0000256" key="7">
    <source>
        <dbReference type="RuleBase" id="RU364112"/>
    </source>
</evidence>
<dbReference type="InterPro" id="IPR051263">
    <property type="entry name" value="C-type_cytochrome_biogenesis"/>
</dbReference>
<dbReference type="Proteomes" id="UP001500791">
    <property type="component" value="Unassembled WGS sequence"/>
</dbReference>
<comment type="similarity">
    <text evidence="1 7">Belongs to the CcmH/CycL/Ccl2/NrfF family.</text>
</comment>
<evidence type="ECO:0000313" key="10">
    <source>
        <dbReference type="Proteomes" id="UP001500791"/>
    </source>
</evidence>
<feature type="domain" description="CcmH/CycL/Ccl2/NrfF N-terminal" evidence="8">
    <location>
        <begin position="13"/>
        <end position="148"/>
    </location>
</feature>
<feature type="signal peptide" evidence="7">
    <location>
        <begin position="1"/>
        <end position="20"/>
    </location>
</feature>
<evidence type="ECO:0000259" key="8">
    <source>
        <dbReference type="Pfam" id="PF03918"/>
    </source>
</evidence>
<keyword evidence="3 7" id="KW-0479">Metal-binding</keyword>
<evidence type="ECO:0000256" key="1">
    <source>
        <dbReference type="ARBA" id="ARBA00010342"/>
    </source>
</evidence>
<name>A0ABN0Y9H7_9CAUL</name>
<feature type="transmembrane region" description="Helical" evidence="7">
    <location>
        <begin position="107"/>
        <end position="125"/>
    </location>
</feature>
<evidence type="ECO:0000256" key="3">
    <source>
        <dbReference type="ARBA" id="ARBA00022723"/>
    </source>
</evidence>
<keyword evidence="5" id="KW-0201">Cytochrome c-type biogenesis</keyword>
<comment type="function">
    <text evidence="7">Possible subunit of a heme lyase.</text>
</comment>
<feature type="chain" id="PRO_5044984429" description="Cytochrome c-type biogenesis protein" evidence="7">
    <location>
        <begin position="21"/>
        <end position="163"/>
    </location>
</feature>
<keyword evidence="2 7" id="KW-0349">Heme</keyword>
<dbReference type="Gene3D" id="1.10.8.640">
    <property type="entry name" value="Cytochrome C biogenesis protein"/>
    <property type="match status" value="1"/>
</dbReference>
<keyword evidence="6 7" id="KW-0408">Iron</keyword>
<dbReference type="CDD" id="cd16378">
    <property type="entry name" value="CcmH_N"/>
    <property type="match status" value="1"/>
</dbReference>
<accession>A0ABN0Y9H7</accession>
<comment type="caution">
    <text evidence="9">The sequence shown here is derived from an EMBL/GenBank/DDBJ whole genome shotgun (WGS) entry which is preliminary data.</text>
</comment>
<dbReference type="InterPro" id="IPR038297">
    <property type="entry name" value="CcmH/CycL/NrfF/Ccl2_sf"/>
</dbReference>
<gene>
    <name evidence="9" type="ORF">GCM10009093_13410</name>
</gene>
<sequence>MKRLFAASFMALLLAGTAMAEPAAGPDVALADPVAESRARDLFVDIRCVVCQHESIADSPAAIAADMRALVREQIRDGKTDAEIRQDLVRRYGDYVLFTPPFRWGTLILWLGPLLLVVGSGLVFWGRSRRQKTATAPLDSREEAALAEWISPEPSAESDKQDI</sequence>
<keyword evidence="7" id="KW-0812">Transmembrane</keyword>
<keyword evidence="10" id="KW-1185">Reference proteome</keyword>
<proteinExistence type="inferred from homology"/>
<evidence type="ECO:0000256" key="6">
    <source>
        <dbReference type="ARBA" id="ARBA00023004"/>
    </source>
</evidence>
<dbReference type="Pfam" id="PF03918">
    <property type="entry name" value="CcmH"/>
    <property type="match status" value="1"/>
</dbReference>